<accession>A0A644X4A4</accession>
<dbReference type="Gene3D" id="2.60.40.4380">
    <property type="entry name" value="Translational regulator CsrA"/>
    <property type="match status" value="1"/>
</dbReference>
<evidence type="ECO:0000313" key="5">
    <source>
        <dbReference type="EMBL" id="MPM09133.1"/>
    </source>
</evidence>
<evidence type="ECO:0000256" key="2">
    <source>
        <dbReference type="ARBA" id="ARBA00022491"/>
    </source>
</evidence>
<dbReference type="NCBIfam" id="TIGR00202">
    <property type="entry name" value="csrA"/>
    <property type="match status" value="1"/>
</dbReference>
<dbReference type="GO" id="GO:0006109">
    <property type="term" value="P:regulation of carbohydrate metabolic process"/>
    <property type="evidence" value="ECO:0007669"/>
    <property type="project" value="InterPro"/>
</dbReference>
<keyword evidence="3" id="KW-0810">Translation regulation</keyword>
<evidence type="ECO:0000256" key="3">
    <source>
        <dbReference type="ARBA" id="ARBA00022845"/>
    </source>
</evidence>
<dbReference type="PANTHER" id="PTHR34984">
    <property type="entry name" value="CARBON STORAGE REGULATOR"/>
    <property type="match status" value="1"/>
</dbReference>
<comment type="caution">
    <text evidence="5">The sequence shown here is derived from an EMBL/GenBank/DDBJ whole genome shotgun (WGS) entry which is preliminary data.</text>
</comment>
<keyword evidence="1" id="KW-0963">Cytoplasm</keyword>
<keyword evidence="2" id="KW-0678">Repressor</keyword>
<dbReference type="PANTHER" id="PTHR34984:SF1">
    <property type="entry name" value="CARBON STORAGE REGULATOR"/>
    <property type="match status" value="1"/>
</dbReference>
<organism evidence="5">
    <name type="scientific">bioreactor metagenome</name>
    <dbReference type="NCBI Taxonomy" id="1076179"/>
    <lineage>
        <taxon>unclassified sequences</taxon>
        <taxon>metagenomes</taxon>
        <taxon>ecological metagenomes</taxon>
    </lineage>
</organism>
<sequence length="69" mass="7816">MLVLTRRQNEGILIGSDILITVINIEGDKIRLGIEAPKNVRVIREELTAEIGQENRMAAQSMFFPLKHD</sequence>
<proteinExistence type="inferred from homology"/>
<name>A0A644X4A4_9ZZZZ</name>
<dbReference type="Pfam" id="PF02599">
    <property type="entry name" value="CsrA"/>
    <property type="match status" value="1"/>
</dbReference>
<evidence type="ECO:0000256" key="1">
    <source>
        <dbReference type="ARBA" id="ARBA00022490"/>
    </source>
</evidence>
<protein>
    <submittedName>
        <fullName evidence="5">Translational regulator CsrA</fullName>
    </submittedName>
</protein>
<keyword evidence="4" id="KW-0694">RNA-binding</keyword>
<gene>
    <name evidence="5" type="primary">csrA_4</name>
    <name evidence="5" type="ORF">SDC9_55449</name>
</gene>
<dbReference type="EMBL" id="VSSQ01001533">
    <property type="protein sequence ID" value="MPM09133.1"/>
    <property type="molecule type" value="Genomic_DNA"/>
</dbReference>
<dbReference type="HAMAP" id="MF_00167">
    <property type="entry name" value="CsrA"/>
    <property type="match status" value="1"/>
</dbReference>
<dbReference type="InterPro" id="IPR003751">
    <property type="entry name" value="CsrA"/>
</dbReference>
<dbReference type="InterPro" id="IPR036107">
    <property type="entry name" value="CsrA_sf"/>
</dbReference>
<reference evidence="5" key="1">
    <citation type="submission" date="2019-08" db="EMBL/GenBank/DDBJ databases">
        <authorList>
            <person name="Kucharzyk K."/>
            <person name="Murdoch R.W."/>
            <person name="Higgins S."/>
            <person name="Loffler F."/>
        </authorList>
    </citation>
    <scope>NUCLEOTIDE SEQUENCE</scope>
</reference>
<dbReference type="GO" id="GO:0045947">
    <property type="term" value="P:negative regulation of translational initiation"/>
    <property type="evidence" value="ECO:0007669"/>
    <property type="project" value="TreeGrafter"/>
</dbReference>
<dbReference type="NCBIfam" id="NF002469">
    <property type="entry name" value="PRK01712.1"/>
    <property type="match status" value="1"/>
</dbReference>
<dbReference type="SUPFAM" id="SSF117130">
    <property type="entry name" value="CsrA-like"/>
    <property type="match status" value="1"/>
</dbReference>
<dbReference type="AlphaFoldDB" id="A0A644X4A4"/>
<dbReference type="FunFam" id="2.60.40.4380:FF:000002">
    <property type="entry name" value="Translational regulator CsrA"/>
    <property type="match status" value="1"/>
</dbReference>
<evidence type="ECO:0000256" key="4">
    <source>
        <dbReference type="ARBA" id="ARBA00022884"/>
    </source>
</evidence>
<dbReference type="GO" id="GO:0005829">
    <property type="term" value="C:cytosol"/>
    <property type="evidence" value="ECO:0007669"/>
    <property type="project" value="TreeGrafter"/>
</dbReference>
<dbReference type="GO" id="GO:0006402">
    <property type="term" value="P:mRNA catabolic process"/>
    <property type="evidence" value="ECO:0007669"/>
    <property type="project" value="InterPro"/>
</dbReference>
<dbReference type="GO" id="GO:0048027">
    <property type="term" value="F:mRNA 5'-UTR binding"/>
    <property type="evidence" value="ECO:0007669"/>
    <property type="project" value="TreeGrafter"/>
</dbReference>